<sequence length="207" mass="23062">MANRVGPRGLMFLAAEKHIGERDKFIESEIALWIEAILEDCIPPKPFDELLKDGVLLCRAINVLKPGSVSKIQKPWTKDKHMENVNSFLTAAKSFGVPDDKLFKAEDLVEMSNIPAVTNCLLTIARMCFDKGWDGPTLGPKPTGQKRNWSEQQLRASEAIVPSQYGTNKFATQRGIKIGTQRDILPAVKVDLKLPKKEPTVEQPVIV</sequence>
<dbReference type="Pfam" id="PF00402">
    <property type="entry name" value="Calponin"/>
    <property type="match status" value="1"/>
</dbReference>
<dbReference type="PRINTS" id="PR00888">
    <property type="entry name" value="SM22CALPONIN"/>
</dbReference>
<evidence type="ECO:0000256" key="5">
    <source>
        <dbReference type="ARBA" id="ARBA00025109"/>
    </source>
</evidence>
<dbReference type="VEuPathDB" id="VectorBase:LDEU007966"/>
<dbReference type="InterPro" id="IPR050606">
    <property type="entry name" value="Calponin-like"/>
</dbReference>
<evidence type="ECO:0000256" key="6">
    <source>
        <dbReference type="RuleBase" id="RU361224"/>
    </source>
</evidence>
<feature type="domain" description="Calponin-homology (CH)" evidence="7">
    <location>
        <begin position="24"/>
        <end position="129"/>
    </location>
</feature>
<dbReference type="PRINTS" id="PR00889">
    <property type="entry name" value="CALPONIN"/>
</dbReference>
<comment type="function">
    <text evidence="5 6">Thin filament-associated protein that is implicated in the regulation and modulation of smooth muscle contraction. It is capable of binding to actin, calmodulin and tropomyosin. The interaction of calponin with actin inhibits the actomyosin Mg-ATPase activity.</text>
</comment>
<dbReference type="InterPro" id="IPR036872">
    <property type="entry name" value="CH_dom_sf"/>
</dbReference>
<dbReference type="PROSITE" id="PS01052">
    <property type="entry name" value="CALPONIN_1"/>
    <property type="match status" value="1"/>
</dbReference>
<dbReference type="EMBL" id="NCKV01005423">
    <property type="protein sequence ID" value="RWS24074.1"/>
    <property type="molecule type" value="Genomic_DNA"/>
</dbReference>
<dbReference type="AlphaFoldDB" id="A0A443S9C8"/>
<dbReference type="OrthoDB" id="21595at2759"/>
<protein>
    <recommendedName>
        <fullName evidence="6">Calponin</fullName>
    </recommendedName>
</protein>
<dbReference type="GO" id="GO:0051015">
    <property type="term" value="F:actin filament binding"/>
    <property type="evidence" value="ECO:0007669"/>
    <property type="project" value="TreeGrafter"/>
</dbReference>
<dbReference type="PROSITE" id="PS50021">
    <property type="entry name" value="CH"/>
    <property type="match status" value="1"/>
</dbReference>
<dbReference type="PANTHER" id="PTHR47385:SF14">
    <property type="entry name" value="TRANSGELIN"/>
    <property type="match status" value="1"/>
</dbReference>
<dbReference type="GO" id="GO:0031032">
    <property type="term" value="P:actomyosin structure organization"/>
    <property type="evidence" value="ECO:0007669"/>
    <property type="project" value="InterPro"/>
</dbReference>
<dbReference type="GO" id="GO:0005516">
    <property type="term" value="F:calmodulin binding"/>
    <property type="evidence" value="ECO:0007669"/>
    <property type="project" value="UniProtKB-KW"/>
</dbReference>
<keyword evidence="3 6" id="KW-0112">Calmodulin-binding</keyword>
<dbReference type="SMART" id="SM00033">
    <property type="entry name" value="CH"/>
    <property type="match status" value="1"/>
</dbReference>
<evidence type="ECO:0000259" key="7">
    <source>
        <dbReference type="PROSITE" id="PS50021"/>
    </source>
</evidence>
<dbReference type="Gene3D" id="1.10.418.10">
    <property type="entry name" value="Calponin-like domain"/>
    <property type="match status" value="1"/>
</dbReference>
<dbReference type="InterPro" id="IPR003096">
    <property type="entry name" value="SM22_calponin"/>
</dbReference>
<dbReference type="InterPro" id="IPR001715">
    <property type="entry name" value="CH_dom"/>
</dbReference>
<reference evidence="8 9" key="1">
    <citation type="journal article" date="2018" name="Gigascience">
        <title>Genomes of trombidid mites reveal novel predicted allergens and laterally-transferred genes associated with secondary metabolism.</title>
        <authorList>
            <person name="Dong X."/>
            <person name="Chaisiri K."/>
            <person name="Xia D."/>
            <person name="Armstrong S.D."/>
            <person name="Fang Y."/>
            <person name="Donnelly M.J."/>
            <person name="Kadowaki T."/>
            <person name="McGarry J.W."/>
            <person name="Darby A.C."/>
            <person name="Makepeace B.L."/>
        </authorList>
    </citation>
    <scope>NUCLEOTIDE SEQUENCE [LARGE SCALE GENOMIC DNA]</scope>
    <source>
        <strain evidence="8">UoL-UT</strain>
    </source>
</reference>
<evidence type="ECO:0000256" key="2">
    <source>
        <dbReference type="ARBA" id="ARBA00022737"/>
    </source>
</evidence>
<dbReference type="GO" id="GO:0015629">
    <property type="term" value="C:actin cytoskeleton"/>
    <property type="evidence" value="ECO:0007669"/>
    <property type="project" value="TreeGrafter"/>
</dbReference>
<evidence type="ECO:0000256" key="4">
    <source>
        <dbReference type="ARBA" id="ARBA00023203"/>
    </source>
</evidence>
<evidence type="ECO:0000313" key="9">
    <source>
        <dbReference type="Proteomes" id="UP000288716"/>
    </source>
</evidence>
<evidence type="ECO:0000313" key="8">
    <source>
        <dbReference type="EMBL" id="RWS24074.1"/>
    </source>
</evidence>
<dbReference type="STRING" id="299467.A0A443S9C8"/>
<keyword evidence="2" id="KW-0677">Repeat</keyword>
<proteinExistence type="inferred from homology"/>
<gene>
    <name evidence="8" type="ORF">B4U80_01080</name>
</gene>
<dbReference type="GO" id="GO:0007015">
    <property type="term" value="P:actin filament organization"/>
    <property type="evidence" value="ECO:0007669"/>
    <property type="project" value="TreeGrafter"/>
</dbReference>
<comment type="caution">
    <text evidence="8">The sequence shown here is derived from an EMBL/GenBank/DDBJ whole genome shotgun (WGS) entry which is preliminary data.</text>
</comment>
<dbReference type="InterPro" id="IPR001997">
    <property type="entry name" value="Calponin/LIMCH1"/>
</dbReference>
<dbReference type="SUPFAM" id="SSF47576">
    <property type="entry name" value="Calponin-homology domain, CH-domain"/>
    <property type="match status" value="1"/>
</dbReference>
<dbReference type="InterPro" id="IPR000557">
    <property type="entry name" value="Calponin_repeat"/>
</dbReference>
<name>A0A443S9C8_9ACAR</name>
<comment type="similarity">
    <text evidence="1 6">Belongs to the calponin family.</text>
</comment>
<evidence type="ECO:0000256" key="3">
    <source>
        <dbReference type="ARBA" id="ARBA00022860"/>
    </source>
</evidence>
<evidence type="ECO:0000256" key="1">
    <source>
        <dbReference type="ARBA" id="ARBA00009631"/>
    </source>
</evidence>
<dbReference type="Proteomes" id="UP000288716">
    <property type="component" value="Unassembled WGS sequence"/>
</dbReference>
<keyword evidence="4 6" id="KW-0009">Actin-binding</keyword>
<organism evidence="8 9">
    <name type="scientific">Leptotrombidium deliense</name>
    <dbReference type="NCBI Taxonomy" id="299467"/>
    <lineage>
        <taxon>Eukaryota</taxon>
        <taxon>Metazoa</taxon>
        <taxon>Ecdysozoa</taxon>
        <taxon>Arthropoda</taxon>
        <taxon>Chelicerata</taxon>
        <taxon>Arachnida</taxon>
        <taxon>Acari</taxon>
        <taxon>Acariformes</taxon>
        <taxon>Trombidiformes</taxon>
        <taxon>Prostigmata</taxon>
        <taxon>Anystina</taxon>
        <taxon>Parasitengona</taxon>
        <taxon>Trombiculoidea</taxon>
        <taxon>Trombiculidae</taxon>
        <taxon>Leptotrombidium</taxon>
    </lineage>
</organism>
<accession>A0A443S9C8</accession>
<dbReference type="PROSITE" id="PS51122">
    <property type="entry name" value="CALPONIN_2"/>
    <property type="match status" value="1"/>
</dbReference>
<keyword evidence="9" id="KW-1185">Reference proteome</keyword>
<dbReference type="Pfam" id="PF00307">
    <property type="entry name" value="CH"/>
    <property type="match status" value="1"/>
</dbReference>
<dbReference type="PANTHER" id="PTHR47385">
    <property type="entry name" value="CALPONIN"/>
    <property type="match status" value="1"/>
</dbReference>